<dbReference type="SUPFAM" id="SSF51735">
    <property type="entry name" value="NAD(P)-binding Rossmann-fold domains"/>
    <property type="match status" value="1"/>
</dbReference>
<accession>A0A812IKR7</accession>
<dbReference type="InterPro" id="IPR002347">
    <property type="entry name" value="SDR_fam"/>
</dbReference>
<gene>
    <name evidence="4" type="primary">fabG</name>
    <name evidence="4" type="ORF">SNEC2469_LOCUS77</name>
</gene>
<proteinExistence type="inferred from homology"/>
<dbReference type="InterPro" id="IPR036291">
    <property type="entry name" value="NAD(P)-bd_dom_sf"/>
</dbReference>
<keyword evidence="5" id="KW-1185">Reference proteome</keyword>
<organism evidence="4 5">
    <name type="scientific">Symbiodinium necroappetens</name>
    <dbReference type="NCBI Taxonomy" id="1628268"/>
    <lineage>
        <taxon>Eukaryota</taxon>
        <taxon>Sar</taxon>
        <taxon>Alveolata</taxon>
        <taxon>Dinophyceae</taxon>
        <taxon>Suessiales</taxon>
        <taxon>Symbiodiniaceae</taxon>
        <taxon>Symbiodinium</taxon>
    </lineage>
</organism>
<comment type="caution">
    <text evidence="4">The sequence shown here is derived from an EMBL/GenBank/DDBJ whole genome shotgun (WGS) entry which is preliminary data.</text>
</comment>
<dbReference type="Proteomes" id="UP000601435">
    <property type="component" value="Unassembled WGS sequence"/>
</dbReference>
<dbReference type="PRINTS" id="PR00081">
    <property type="entry name" value="GDHRDH"/>
</dbReference>
<evidence type="ECO:0000313" key="4">
    <source>
        <dbReference type="EMBL" id="CAE7149090.1"/>
    </source>
</evidence>
<evidence type="ECO:0000256" key="1">
    <source>
        <dbReference type="ARBA" id="ARBA00006484"/>
    </source>
</evidence>
<evidence type="ECO:0000256" key="3">
    <source>
        <dbReference type="RuleBase" id="RU000363"/>
    </source>
</evidence>
<dbReference type="OrthoDB" id="1393670at2759"/>
<dbReference type="AlphaFoldDB" id="A0A812IKR7"/>
<dbReference type="PANTHER" id="PTHR42760">
    <property type="entry name" value="SHORT-CHAIN DEHYDROGENASES/REDUCTASES FAMILY MEMBER"/>
    <property type="match status" value="1"/>
</dbReference>
<dbReference type="CDD" id="cd05233">
    <property type="entry name" value="SDR_c"/>
    <property type="match status" value="1"/>
</dbReference>
<dbReference type="EMBL" id="CAJNJA010000001">
    <property type="protein sequence ID" value="CAE7149090.1"/>
    <property type="molecule type" value="Genomic_DNA"/>
</dbReference>
<evidence type="ECO:0000313" key="5">
    <source>
        <dbReference type="Proteomes" id="UP000601435"/>
    </source>
</evidence>
<dbReference type="InterPro" id="IPR020904">
    <property type="entry name" value="Sc_DH/Rdtase_CS"/>
</dbReference>
<dbReference type="GO" id="GO:0016616">
    <property type="term" value="F:oxidoreductase activity, acting on the CH-OH group of donors, NAD or NADP as acceptor"/>
    <property type="evidence" value="ECO:0007669"/>
    <property type="project" value="TreeGrafter"/>
</dbReference>
<dbReference type="PANTHER" id="PTHR42760:SF37">
    <property type="entry name" value="CLAVALDEHYDE DEHYDROGENASE"/>
    <property type="match status" value="1"/>
</dbReference>
<reference evidence="4" key="1">
    <citation type="submission" date="2021-02" db="EMBL/GenBank/DDBJ databases">
        <authorList>
            <person name="Dougan E. K."/>
            <person name="Rhodes N."/>
            <person name="Thang M."/>
            <person name="Chan C."/>
        </authorList>
    </citation>
    <scope>NUCLEOTIDE SEQUENCE</scope>
</reference>
<dbReference type="PRINTS" id="PR00080">
    <property type="entry name" value="SDRFAMILY"/>
</dbReference>
<protein>
    <submittedName>
        <fullName evidence="4">FabG protein</fullName>
    </submittedName>
</protein>
<dbReference type="Pfam" id="PF00106">
    <property type="entry name" value="adh_short"/>
    <property type="match status" value="1"/>
</dbReference>
<evidence type="ECO:0000256" key="2">
    <source>
        <dbReference type="ARBA" id="ARBA00023002"/>
    </source>
</evidence>
<comment type="similarity">
    <text evidence="1 3">Belongs to the short-chain dehydrogenases/reductases (SDR) family.</text>
</comment>
<dbReference type="Gene3D" id="3.40.50.720">
    <property type="entry name" value="NAD(P)-binding Rossmann-like Domain"/>
    <property type="match status" value="1"/>
</dbReference>
<dbReference type="PROSITE" id="PS00061">
    <property type="entry name" value="ADH_SHORT"/>
    <property type="match status" value="1"/>
</dbReference>
<name>A0A812IKR7_9DINO</name>
<sequence>MEQTLSDQVALVTGANRGIGRQISISLATAGATVVASARNPATLDSVAQEIDQLGGQCTCVQLDVTEESMTSSVVEEIVAQHGQLNLLVNNAGIGAGSQYPWDLPVDEWWAVQEVNVRGAYLCSQAAMRQMVKQKSGRIIDVGSLIGANPNPNAAPYAVSKAALFRWNSCLADAAKEFGVSVFIISPGLVATDMTDQPQFADIPDDQWVPIEKSGELVVALASGKADKLAGRFIHALDDLDELIANAEEITSKNLQALTLNMYNPLL</sequence>
<keyword evidence="2" id="KW-0560">Oxidoreductase</keyword>